<reference evidence="1 2" key="1">
    <citation type="submission" date="2024-10" db="EMBL/GenBank/DDBJ databases">
        <title>The Natural Products Discovery Center: Release of the First 8490 Sequenced Strains for Exploring Actinobacteria Biosynthetic Diversity.</title>
        <authorList>
            <person name="Kalkreuter E."/>
            <person name="Kautsar S.A."/>
            <person name="Yang D."/>
            <person name="Bader C.D."/>
            <person name="Teijaro C.N."/>
            <person name="Fluegel L."/>
            <person name="Davis C.M."/>
            <person name="Simpson J.R."/>
            <person name="Lauterbach L."/>
            <person name="Steele A.D."/>
            <person name="Gui C."/>
            <person name="Meng S."/>
            <person name="Li G."/>
            <person name="Viehrig K."/>
            <person name="Ye F."/>
            <person name="Su P."/>
            <person name="Kiefer A.F."/>
            <person name="Nichols A."/>
            <person name="Cepeda A.J."/>
            <person name="Yan W."/>
            <person name="Fan B."/>
            <person name="Jiang Y."/>
            <person name="Adhikari A."/>
            <person name="Zheng C.-J."/>
            <person name="Schuster L."/>
            <person name="Cowan T.M."/>
            <person name="Smanski M.J."/>
            <person name="Chevrette M.G."/>
            <person name="De Carvalho L.P.S."/>
            <person name="Shen B."/>
        </authorList>
    </citation>
    <scope>NUCLEOTIDE SEQUENCE [LARGE SCALE GENOMIC DNA]</scope>
    <source>
        <strain evidence="1 2">NPDC007066</strain>
    </source>
</reference>
<name>A0ABW6LMS4_9ACTN</name>
<gene>
    <name evidence="1" type="ORF">ACFYM3_30720</name>
</gene>
<dbReference type="RefSeq" id="WP_358285142.1">
    <property type="nucleotide sequence ID" value="NZ_JBEYGJ010000021.1"/>
</dbReference>
<organism evidence="1 2">
    <name type="scientific">Streptomyces massasporeus</name>
    <dbReference type="NCBI Taxonomy" id="67324"/>
    <lineage>
        <taxon>Bacteria</taxon>
        <taxon>Bacillati</taxon>
        <taxon>Actinomycetota</taxon>
        <taxon>Actinomycetes</taxon>
        <taxon>Kitasatosporales</taxon>
        <taxon>Streptomycetaceae</taxon>
        <taxon>Streptomyces</taxon>
    </lineage>
</organism>
<evidence type="ECO:0000313" key="1">
    <source>
        <dbReference type="EMBL" id="MFE9228912.1"/>
    </source>
</evidence>
<sequence>MDFEVPTVRDQVAEPAESMRRALTDRDAELLPGRPVLTGTVLDQP</sequence>
<evidence type="ECO:0000313" key="2">
    <source>
        <dbReference type="Proteomes" id="UP001601288"/>
    </source>
</evidence>
<keyword evidence="2" id="KW-1185">Reference proteome</keyword>
<proteinExistence type="predicted"/>
<comment type="caution">
    <text evidence="1">The sequence shown here is derived from an EMBL/GenBank/DDBJ whole genome shotgun (WGS) entry which is preliminary data.</text>
</comment>
<protein>
    <submittedName>
        <fullName evidence="1">Uncharacterized protein</fullName>
    </submittedName>
</protein>
<accession>A0ABW6LMS4</accession>
<dbReference type="Proteomes" id="UP001601288">
    <property type="component" value="Unassembled WGS sequence"/>
</dbReference>
<dbReference type="EMBL" id="JBIAFP010000021">
    <property type="protein sequence ID" value="MFE9228912.1"/>
    <property type="molecule type" value="Genomic_DNA"/>
</dbReference>